<evidence type="ECO:0000256" key="1">
    <source>
        <dbReference type="SAM" id="MobiDB-lite"/>
    </source>
</evidence>
<dbReference type="RefSeq" id="WP_002772171.1">
    <property type="nucleotide sequence ID" value="NZ_JQDG01000058.1"/>
</dbReference>
<feature type="compositionally biased region" description="Basic and acidic residues" evidence="1">
    <location>
        <begin position="40"/>
        <end position="63"/>
    </location>
</feature>
<gene>
    <name evidence="2" type="ORF">F9K24_03465</name>
</gene>
<protein>
    <submittedName>
        <fullName evidence="2">Uncharacterized protein</fullName>
    </submittedName>
</protein>
<sequence length="216" mass="24863">MRRLSFLAIRHGRTITRVISPVLLAFLFTAIIPSFSPLTAREEPRNERPDKTENDSDDKNAPRLSRRDLQADVALCDGRTLKGRIQLEMPDSMLFTHTVDGLEFVKKVRLADIKSIEYERWTPAEQGKGKDGRVFRFDVSRFRVELADSTLIVQKPIPSYMNKVKFSNRNGDVLLYSFWMDLLKADNSWYTGIQGPPSGERAFCHKDVIKKIIFVK</sequence>
<accession>A0A833H4K1</accession>
<evidence type="ECO:0000313" key="2">
    <source>
        <dbReference type="EMBL" id="KAB2934848.1"/>
    </source>
</evidence>
<comment type="caution">
    <text evidence="2">The sequence shown here is derived from an EMBL/GenBank/DDBJ whole genome shotgun (WGS) entry which is preliminary data.</text>
</comment>
<feature type="region of interest" description="Disordered" evidence="1">
    <location>
        <begin position="39"/>
        <end position="63"/>
    </location>
</feature>
<dbReference type="Proteomes" id="UP000460298">
    <property type="component" value="Unassembled WGS sequence"/>
</dbReference>
<evidence type="ECO:0000313" key="3">
    <source>
        <dbReference type="Proteomes" id="UP000460298"/>
    </source>
</evidence>
<dbReference type="OrthoDB" id="345064at2"/>
<proteinExistence type="predicted"/>
<name>A0A833H4K1_9LEPT</name>
<reference evidence="2 3" key="1">
    <citation type="submission" date="2019-10" db="EMBL/GenBank/DDBJ databases">
        <title>Extracellular Electron Transfer in a Candidatus Methanoperedens spp. Enrichment Culture.</title>
        <authorList>
            <person name="Berger S."/>
            <person name="Rangel Shaw D."/>
            <person name="Berben T."/>
            <person name="In 'T Zandt M."/>
            <person name="Frank J."/>
            <person name="Reimann J."/>
            <person name="Jetten M.S.M."/>
            <person name="Welte C.U."/>
        </authorList>
    </citation>
    <scope>NUCLEOTIDE SEQUENCE [LARGE SCALE GENOMIC DNA]</scope>
    <source>
        <strain evidence="2">SB12</strain>
    </source>
</reference>
<dbReference type="AlphaFoldDB" id="A0A833H4K1"/>
<organism evidence="2 3">
    <name type="scientific">Leptonema illini</name>
    <dbReference type="NCBI Taxonomy" id="183"/>
    <lineage>
        <taxon>Bacteria</taxon>
        <taxon>Pseudomonadati</taxon>
        <taxon>Spirochaetota</taxon>
        <taxon>Spirochaetia</taxon>
        <taxon>Leptospirales</taxon>
        <taxon>Leptospiraceae</taxon>
        <taxon>Leptonema</taxon>
    </lineage>
</organism>
<dbReference type="EMBL" id="WBUI01000002">
    <property type="protein sequence ID" value="KAB2934848.1"/>
    <property type="molecule type" value="Genomic_DNA"/>
</dbReference>